<reference evidence="1" key="1">
    <citation type="submission" date="2021-07" db="EMBL/GenBank/DDBJ databases">
        <authorList>
            <person name="Durling M."/>
        </authorList>
    </citation>
    <scope>NUCLEOTIDE SEQUENCE</scope>
</reference>
<dbReference type="OrthoDB" id="40579at2759"/>
<dbReference type="GO" id="GO:0016791">
    <property type="term" value="F:phosphatase activity"/>
    <property type="evidence" value="ECO:0007669"/>
    <property type="project" value="TreeGrafter"/>
</dbReference>
<evidence type="ECO:0000313" key="2">
    <source>
        <dbReference type="Proteomes" id="UP000701801"/>
    </source>
</evidence>
<dbReference type="InterPro" id="IPR036412">
    <property type="entry name" value="HAD-like_sf"/>
</dbReference>
<protein>
    <recommendedName>
        <fullName evidence="3">HAD-like protein</fullName>
    </recommendedName>
</protein>
<dbReference type="SUPFAM" id="SSF56784">
    <property type="entry name" value="HAD-like"/>
    <property type="match status" value="1"/>
</dbReference>
<dbReference type="Gene3D" id="3.40.50.1000">
    <property type="entry name" value="HAD superfamily/HAD-like"/>
    <property type="match status" value="1"/>
</dbReference>
<dbReference type="FunFam" id="1.10.150.240:FF:000001">
    <property type="entry name" value="Haloacid dehalogenase-like hydrolase domain"/>
    <property type="match status" value="1"/>
</dbReference>
<evidence type="ECO:0008006" key="3">
    <source>
        <dbReference type="Google" id="ProtNLM"/>
    </source>
</evidence>
<dbReference type="InterPro" id="IPR006439">
    <property type="entry name" value="HAD-SF_hydro_IA"/>
</dbReference>
<dbReference type="PANTHER" id="PTHR18901:SF42">
    <property type="entry name" value="SUPERFAMILY HYDROLASE, PUTATIVE-RELATED"/>
    <property type="match status" value="1"/>
</dbReference>
<dbReference type="EMBL" id="CAJVRM010000378">
    <property type="protein sequence ID" value="CAG8980327.1"/>
    <property type="molecule type" value="Genomic_DNA"/>
</dbReference>
<gene>
    <name evidence="1" type="ORF">HYALB_00012689</name>
</gene>
<accession>A0A9N9QAB7</accession>
<organism evidence="1 2">
    <name type="scientific">Hymenoscyphus albidus</name>
    <dbReference type="NCBI Taxonomy" id="595503"/>
    <lineage>
        <taxon>Eukaryota</taxon>
        <taxon>Fungi</taxon>
        <taxon>Dikarya</taxon>
        <taxon>Ascomycota</taxon>
        <taxon>Pezizomycotina</taxon>
        <taxon>Leotiomycetes</taxon>
        <taxon>Helotiales</taxon>
        <taxon>Helotiaceae</taxon>
        <taxon>Hymenoscyphus</taxon>
    </lineage>
</organism>
<dbReference type="Proteomes" id="UP000701801">
    <property type="component" value="Unassembled WGS sequence"/>
</dbReference>
<evidence type="ECO:0000313" key="1">
    <source>
        <dbReference type="EMBL" id="CAG8980327.1"/>
    </source>
</evidence>
<dbReference type="AlphaFoldDB" id="A0A9N9QAB7"/>
<dbReference type="Pfam" id="PF00702">
    <property type="entry name" value="Hydrolase"/>
    <property type="match status" value="1"/>
</dbReference>
<dbReference type="Gene3D" id="1.10.150.240">
    <property type="entry name" value="Putative phosphatase, domain 2"/>
    <property type="match status" value="1"/>
</dbReference>
<keyword evidence="2" id="KW-1185">Reference proteome</keyword>
<name>A0A9N9QAB7_9HELO</name>
<sequence length="278" mass="30776">MGDNVTTEFKPVRACIFDMDGLLISTEDIYTLCANIVLERYGRPPMPWSIKAKLMGVPGSSAGDVFHAWAQVPIPREQFDKERTDQQIIHFPNCQPLPGVEKLLTHLKSAHTKNEDKVHIALASSSNKSSFALKIQNPAVKKMFGAFDENRRVLGDDPRVAKGRGKPAPDIFLRALACINESLPEREIPITPEECLVFEDSVPGVEAGRRANMRVVWVPHVGLAGEFKGKEKEVLAGRVGLVKIGDDWQLGEIDDGWATSLPTLEGFPYEKYGIQSQS</sequence>
<dbReference type="NCBIfam" id="TIGR01509">
    <property type="entry name" value="HAD-SF-IA-v3"/>
    <property type="match status" value="1"/>
</dbReference>
<dbReference type="SFLD" id="SFLDG01129">
    <property type="entry name" value="C1.5:_HAD__Beta-PGM__Phosphata"/>
    <property type="match status" value="1"/>
</dbReference>
<proteinExistence type="predicted"/>
<dbReference type="InterPro" id="IPR023214">
    <property type="entry name" value="HAD_sf"/>
</dbReference>
<dbReference type="PANTHER" id="PTHR18901">
    <property type="entry name" value="2-DEOXYGLUCOSE-6-PHOSPHATE PHOSPHATASE 2"/>
    <property type="match status" value="1"/>
</dbReference>
<comment type="caution">
    <text evidence="1">The sequence shown here is derived from an EMBL/GenBank/DDBJ whole genome shotgun (WGS) entry which is preliminary data.</text>
</comment>
<dbReference type="SFLD" id="SFLDS00003">
    <property type="entry name" value="Haloacid_Dehalogenase"/>
    <property type="match status" value="1"/>
</dbReference>
<dbReference type="InterPro" id="IPR023198">
    <property type="entry name" value="PGP-like_dom2"/>
</dbReference>